<name>A0A644Y2F7_9ZZZZ</name>
<gene>
    <name evidence="1" type="ORF">SDC9_69183</name>
</gene>
<accession>A0A644Y2F7</accession>
<comment type="caution">
    <text evidence="1">The sequence shown here is derived from an EMBL/GenBank/DDBJ whole genome shotgun (WGS) entry which is preliminary data.</text>
</comment>
<protein>
    <submittedName>
        <fullName evidence="1">Uncharacterized protein</fullName>
    </submittedName>
</protein>
<evidence type="ECO:0000313" key="1">
    <source>
        <dbReference type="EMBL" id="MPM22725.1"/>
    </source>
</evidence>
<dbReference type="EMBL" id="VSSQ01003872">
    <property type="protein sequence ID" value="MPM22725.1"/>
    <property type="molecule type" value="Genomic_DNA"/>
</dbReference>
<proteinExistence type="predicted"/>
<sequence>MEYKKNKNDYFKKNLVLNVMNTNMEVCKRLYTVINNLVKKLV</sequence>
<dbReference type="AlphaFoldDB" id="A0A644Y2F7"/>
<organism evidence="1">
    <name type="scientific">bioreactor metagenome</name>
    <dbReference type="NCBI Taxonomy" id="1076179"/>
    <lineage>
        <taxon>unclassified sequences</taxon>
        <taxon>metagenomes</taxon>
        <taxon>ecological metagenomes</taxon>
    </lineage>
</organism>
<reference evidence="1" key="1">
    <citation type="submission" date="2019-08" db="EMBL/GenBank/DDBJ databases">
        <authorList>
            <person name="Kucharzyk K."/>
            <person name="Murdoch R.W."/>
            <person name="Higgins S."/>
            <person name="Loffler F."/>
        </authorList>
    </citation>
    <scope>NUCLEOTIDE SEQUENCE</scope>
</reference>